<reference evidence="2 3" key="1">
    <citation type="submission" date="2023-08" db="EMBL/GenBank/DDBJ databases">
        <authorList>
            <person name="Girao M."/>
            <person name="Carvalho M.F."/>
        </authorList>
    </citation>
    <scope>NUCLEOTIDE SEQUENCE [LARGE SCALE GENOMIC DNA]</scope>
    <source>
        <strain evidence="2 3">CT-R113</strain>
    </source>
</reference>
<proteinExistence type="inferred from homology"/>
<dbReference type="RefSeq" id="WP_407941975.1">
    <property type="nucleotide sequence ID" value="NZ_JAUZMY010000006.1"/>
</dbReference>
<dbReference type="CDD" id="cd20623">
    <property type="entry name" value="CYP_unk"/>
    <property type="match status" value="1"/>
</dbReference>
<organism evidence="2 3">
    <name type="scientific">Nocardiopsis codii</name>
    <dbReference type="NCBI Taxonomy" id="3065942"/>
    <lineage>
        <taxon>Bacteria</taxon>
        <taxon>Bacillati</taxon>
        <taxon>Actinomycetota</taxon>
        <taxon>Actinomycetes</taxon>
        <taxon>Streptosporangiales</taxon>
        <taxon>Nocardiopsidaceae</taxon>
        <taxon>Nocardiopsis</taxon>
    </lineage>
</organism>
<dbReference type="EMBL" id="JAUZMY010000006">
    <property type="protein sequence ID" value="MEE2037322.1"/>
    <property type="molecule type" value="Genomic_DNA"/>
</dbReference>
<comment type="similarity">
    <text evidence="1">Belongs to the cytochrome P450 family.</text>
</comment>
<dbReference type="Gene3D" id="1.10.630.10">
    <property type="entry name" value="Cytochrome P450"/>
    <property type="match status" value="1"/>
</dbReference>
<gene>
    <name evidence="2" type="ORF">Q8791_08820</name>
</gene>
<dbReference type="PRINTS" id="PR00359">
    <property type="entry name" value="BP450"/>
</dbReference>
<comment type="caution">
    <text evidence="2">The sequence shown here is derived from an EMBL/GenBank/DDBJ whole genome shotgun (WGS) entry which is preliminary data.</text>
</comment>
<protein>
    <submittedName>
        <fullName evidence="2">Cytochrome P450</fullName>
    </submittedName>
</protein>
<evidence type="ECO:0000313" key="3">
    <source>
        <dbReference type="Proteomes" id="UP001356095"/>
    </source>
</evidence>
<evidence type="ECO:0000313" key="2">
    <source>
        <dbReference type="EMBL" id="MEE2037322.1"/>
    </source>
</evidence>
<dbReference type="PANTHER" id="PTHR46696:SF1">
    <property type="entry name" value="CYTOCHROME P450 YJIB-RELATED"/>
    <property type="match status" value="1"/>
</dbReference>
<dbReference type="InterPro" id="IPR036396">
    <property type="entry name" value="Cyt_P450_sf"/>
</dbReference>
<dbReference type="Proteomes" id="UP001356095">
    <property type="component" value="Unassembled WGS sequence"/>
</dbReference>
<dbReference type="SUPFAM" id="SSF48264">
    <property type="entry name" value="Cytochrome P450"/>
    <property type="match status" value="1"/>
</dbReference>
<sequence length="404" mass="44338">MNTNPIPLYGDRFQTDPVGLYREMRETHGPVVPILLAGNVPAWLVIGYRELHQVATNSDVFARSTRHWNAWGRVPEGWPMTPIINQIPSILYSDGEEHRRRARAISAALEAVDRHELRTVTTRMADRLVDGFCTSTGADLRQVYTSRLAGLVVGWTFGLDDAEGERLSSLITALVDADEDSAKAQGETFALLSELAASRAARPGHDVPSRMFAHPAGYTPQEIVEDLLVVLAAATQNVGEWLGNSLRLVLTDDRFAASVFGARSSVREALNEVLWEDTPCQVQPARFPTQDVELGGKLLRRGDMVLLGLAGANHDRQVHQGAAASHGGNHAHLSFSRGEHGCPYPAQEIAEIITTVGVEVLMDRLPDIELAVAPDEVRWRHSPWMRGVVSLPVHFSPAPRMGEV</sequence>
<evidence type="ECO:0000256" key="1">
    <source>
        <dbReference type="ARBA" id="ARBA00010617"/>
    </source>
</evidence>
<dbReference type="PANTHER" id="PTHR46696">
    <property type="entry name" value="P450, PUTATIVE (EUROFUNG)-RELATED"/>
    <property type="match status" value="1"/>
</dbReference>
<dbReference type="InterPro" id="IPR002397">
    <property type="entry name" value="Cyt_P450_B"/>
</dbReference>
<name>A0ABU7K504_9ACTN</name>
<accession>A0ABU7K504</accession>
<keyword evidence="3" id="KW-1185">Reference proteome</keyword>